<accession>A0A932GLY4</accession>
<evidence type="ECO:0000313" key="2">
    <source>
        <dbReference type="Proteomes" id="UP000741360"/>
    </source>
</evidence>
<dbReference type="Proteomes" id="UP000741360">
    <property type="component" value="Unassembled WGS sequence"/>
</dbReference>
<feature type="non-terminal residue" evidence="1">
    <location>
        <position position="317"/>
    </location>
</feature>
<organism evidence="1 2">
    <name type="scientific">Tectimicrobiota bacterium</name>
    <dbReference type="NCBI Taxonomy" id="2528274"/>
    <lineage>
        <taxon>Bacteria</taxon>
        <taxon>Pseudomonadati</taxon>
        <taxon>Nitrospinota/Tectimicrobiota group</taxon>
        <taxon>Candidatus Tectimicrobiota</taxon>
    </lineage>
</organism>
<name>A0A932GLY4_UNCTE</name>
<comment type="caution">
    <text evidence="1">The sequence shown here is derived from an EMBL/GenBank/DDBJ whole genome shotgun (WGS) entry which is preliminary data.</text>
</comment>
<reference evidence="1" key="1">
    <citation type="submission" date="2020-07" db="EMBL/GenBank/DDBJ databases">
        <title>Huge and variable diversity of episymbiotic CPR bacteria and DPANN archaea in groundwater ecosystems.</title>
        <authorList>
            <person name="He C.Y."/>
            <person name="Keren R."/>
            <person name="Whittaker M."/>
            <person name="Farag I.F."/>
            <person name="Doudna J."/>
            <person name="Cate J.H.D."/>
            <person name="Banfield J.F."/>
        </authorList>
    </citation>
    <scope>NUCLEOTIDE SEQUENCE</scope>
    <source>
        <strain evidence="1">NC_groundwater_717_Ag_S-0.2um_59_8</strain>
    </source>
</reference>
<dbReference type="EMBL" id="JACPSX010000008">
    <property type="protein sequence ID" value="MBI3013566.1"/>
    <property type="molecule type" value="Genomic_DNA"/>
</dbReference>
<proteinExistence type="predicted"/>
<sequence length="317" mass="36123">MCDFDGGTYRMAPEGRPGSGPAVMSLDDLVSYARVVADGTEWRSPNVGFIGYGQTKKADRVLLAVDTHYDHRVVEAFARALRDKGAKVDIMTVDAGPNREFEDLDEIKVVMRRRHWREEPRRWEGIPWIEELAHTQKYDLLIHGKGGPTPATDHRYEQVPWLIPAHLGSGSTTFPRALHQFINEKTWSKIWNQGRGGKVHLSDAEGTDLTFTLLEEYYGGDRRGYNEAPQGWYGHLLGHAPPPFIEKEDATGVVAGTTSHYARPFEHIKVHVERGRVEKIEGGGRYGEAWRELWEEGMKTHYPCFPRPGLFWIWEMA</sequence>
<evidence type="ECO:0000313" key="1">
    <source>
        <dbReference type="EMBL" id="MBI3013566.1"/>
    </source>
</evidence>
<dbReference type="AlphaFoldDB" id="A0A932GLY4"/>
<protein>
    <submittedName>
        <fullName evidence="1">Uncharacterized protein</fullName>
    </submittedName>
</protein>
<gene>
    <name evidence="1" type="ORF">HYY65_00545</name>
</gene>